<protein>
    <submittedName>
        <fullName evidence="1">Uncharacterized protein</fullName>
    </submittedName>
</protein>
<accession>A0AAE4CRA4</accession>
<organism evidence="1 2">
    <name type="scientific">Haloactinomyces albus</name>
    <dbReference type="NCBI Taxonomy" id="1352928"/>
    <lineage>
        <taxon>Bacteria</taxon>
        <taxon>Bacillati</taxon>
        <taxon>Actinomycetota</taxon>
        <taxon>Actinomycetes</taxon>
        <taxon>Actinopolysporales</taxon>
        <taxon>Actinopolysporaceae</taxon>
        <taxon>Haloactinomyces</taxon>
    </lineage>
</organism>
<comment type="caution">
    <text evidence="1">The sequence shown here is derived from an EMBL/GenBank/DDBJ whole genome shotgun (WGS) entry which is preliminary data.</text>
</comment>
<dbReference type="Proteomes" id="UP001180845">
    <property type="component" value="Unassembled WGS sequence"/>
</dbReference>
<keyword evidence="2" id="KW-1185">Reference proteome</keyword>
<evidence type="ECO:0000313" key="1">
    <source>
        <dbReference type="EMBL" id="MDR7303523.1"/>
    </source>
</evidence>
<proteinExistence type="predicted"/>
<dbReference type="RefSeq" id="WP_310275904.1">
    <property type="nucleotide sequence ID" value="NZ_JAVDXW010000001.1"/>
</dbReference>
<reference evidence="1" key="1">
    <citation type="submission" date="2023-07" db="EMBL/GenBank/DDBJ databases">
        <title>Sequencing the genomes of 1000 actinobacteria strains.</title>
        <authorList>
            <person name="Klenk H.-P."/>
        </authorList>
    </citation>
    <scope>NUCLEOTIDE SEQUENCE</scope>
    <source>
        <strain evidence="1">DSM 45977</strain>
    </source>
</reference>
<dbReference type="EMBL" id="JAVDXW010000001">
    <property type="protein sequence ID" value="MDR7303523.1"/>
    <property type="molecule type" value="Genomic_DNA"/>
</dbReference>
<sequence>MTRSDEYWEIAIAVNAAFKGILGSMGESGHICGSVESPSAQLDLESGWPHVRTELVELAAPLLEDGDVLVVADKVVAASLGRTADRRVLTDPDPKMITEQRRAELAVELEQRTGLLVGSTHLLIADEYGDDQACLGTDEPNRRCAEIAEFVETTTGRSVDVVISDTDTGLDVRQPLIGTLTIAATPIGATSGLNLYEAMRCAVASEFARGHERKRPITICKPAERRRERTDIGAARRYDGFLHIDDEEGLTYE</sequence>
<dbReference type="Gene3D" id="3.30.1330.100">
    <property type="entry name" value="CofE-like"/>
    <property type="match status" value="1"/>
</dbReference>
<name>A0AAE4CRA4_9ACTN</name>
<dbReference type="SUPFAM" id="SSF144010">
    <property type="entry name" value="CofE-like"/>
    <property type="match status" value="1"/>
</dbReference>
<gene>
    <name evidence="1" type="ORF">JOF55_003704</name>
</gene>
<dbReference type="AlphaFoldDB" id="A0AAE4CRA4"/>
<evidence type="ECO:0000313" key="2">
    <source>
        <dbReference type="Proteomes" id="UP001180845"/>
    </source>
</evidence>